<sequence length="130" mass="14623">MFIGGCWLGECHYVTEGNREALNMTNLCKKLLEQIGLNPERLRIEWVSASEGIRFAEIVTNFTKQLKELGPLGIGEGKDLEQLKLDLEAVESYVRKKLTSYYIEPDKCQACMICLRKCPVGAIIGGKNQI</sequence>
<dbReference type="SUPFAM" id="SSF54862">
    <property type="entry name" value="4Fe-4S ferredoxins"/>
    <property type="match status" value="1"/>
</dbReference>
<keyword evidence="4" id="KW-0411">Iron-sulfur</keyword>
<proteinExistence type="predicted"/>
<dbReference type="Gene3D" id="3.30.70.20">
    <property type="match status" value="1"/>
</dbReference>
<evidence type="ECO:0000256" key="3">
    <source>
        <dbReference type="ARBA" id="ARBA00023004"/>
    </source>
</evidence>
<evidence type="ECO:0000259" key="5">
    <source>
        <dbReference type="PROSITE" id="PS51379"/>
    </source>
</evidence>
<evidence type="ECO:0000313" key="6">
    <source>
        <dbReference type="EMBL" id="GAH58305.1"/>
    </source>
</evidence>
<dbReference type="InterPro" id="IPR003813">
    <property type="entry name" value="MvhD/FlpD"/>
</dbReference>
<comment type="caution">
    <text evidence="6">The sequence shown here is derived from an EMBL/GenBank/DDBJ whole genome shotgun (WGS) entry which is preliminary data.</text>
</comment>
<dbReference type="GO" id="GO:0016491">
    <property type="term" value="F:oxidoreductase activity"/>
    <property type="evidence" value="ECO:0007669"/>
    <property type="project" value="UniProtKB-KW"/>
</dbReference>
<keyword evidence="3" id="KW-0408">Iron</keyword>
<feature type="non-terminal residue" evidence="6">
    <location>
        <position position="130"/>
    </location>
</feature>
<dbReference type="Pfam" id="PF00037">
    <property type="entry name" value="Fer4"/>
    <property type="match status" value="1"/>
</dbReference>
<evidence type="ECO:0000256" key="2">
    <source>
        <dbReference type="ARBA" id="ARBA00023002"/>
    </source>
</evidence>
<protein>
    <recommendedName>
        <fullName evidence="5">4Fe-4S ferredoxin-type domain-containing protein</fullName>
    </recommendedName>
</protein>
<dbReference type="GO" id="GO:0051536">
    <property type="term" value="F:iron-sulfur cluster binding"/>
    <property type="evidence" value="ECO:0007669"/>
    <property type="project" value="UniProtKB-KW"/>
</dbReference>
<dbReference type="PROSITE" id="PS00198">
    <property type="entry name" value="4FE4S_FER_1"/>
    <property type="match status" value="1"/>
</dbReference>
<accession>X1HMM5</accession>
<keyword evidence="2" id="KW-0560">Oxidoreductase</keyword>
<reference evidence="6" key="1">
    <citation type="journal article" date="2014" name="Front. Microbiol.">
        <title>High frequency of phylogenetically diverse reductive dehalogenase-homologous genes in deep subseafloor sedimentary metagenomes.</title>
        <authorList>
            <person name="Kawai M."/>
            <person name="Futagami T."/>
            <person name="Toyoda A."/>
            <person name="Takaki Y."/>
            <person name="Nishi S."/>
            <person name="Hori S."/>
            <person name="Arai W."/>
            <person name="Tsubouchi T."/>
            <person name="Morono Y."/>
            <person name="Uchiyama I."/>
            <person name="Ito T."/>
            <person name="Fujiyama A."/>
            <person name="Inagaki F."/>
            <person name="Takami H."/>
        </authorList>
    </citation>
    <scope>NUCLEOTIDE SEQUENCE</scope>
    <source>
        <strain evidence="6">Expedition CK06-06</strain>
    </source>
</reference>
<dbReference type="InterPro" id="IPR017896">
    <property type="entry name" value="4Fe4S_Fe-S-bd"/>
</dbReference>
<dbReference type="InterPro" id="IPR017900">
    <property type="entry name" value="4Fe4S_Fe_S_CS"/>
</dbReference>
<feature type="domain" description="4Fe-4S ferredoxin-type" evidence="5">
    <location>
        <begin position="99"/>
        <end position="128"/>
    </location>
</feature>
<gene>
    <name evidence="6" type="ORF">S03H2_36740</name>
</gene>
<dbReference type="GO" id="GO:0046872">
    <property type="term" value="F:metal ion binding"/>
    <property type="evidence" value="ECO:0007669"/>
    <property type="project" value="UniProtKB-KW"/>
</dbReference>
<dbReference type="EMBL" id="BARU01022568">
    <property type="protein sequence ID" value="GAH58305.1"/>
    <property type="molecule type" value="Genomic_DNA"/>
</dbReference>
<dbReference type="AlphaFoldDB" id="X1HMM5"/>
<evidence type="ECO:0000256" key="4">
    <source>
        <dbReference type="ARBA" id="ARBA00023014"/>
    </source>
</evidence>
<keyword evidence="1" id="KW-0479">Metal-binding</keyword>
<evidence type="ECO:0000256" key="1">
    <source>
        <dbReference type="ARBA" id="ARBA00022723"/>
    </source>
</evidence>
<organism evidence="6">
    <name type="scientific">marine sediment metagenome</name>
    <dbReference type="NCBI Taxonomy" id="412755"/>
    <lineage>
        <taxon>unclassified sequences</taxon>
        <taxon>metagenomes</taxon>
        <taxon>ecological metagenomes</taxon>
    </lineage>
</organism>
<dbReference type="PROSITE" id="PS51379">
    <property type="entry name" value="4FE4S_FER_2"/>
    <property type="match status" value="1"/>
</dbReference>
<dbReference type="Pfam" id="PF02662">
    <property type="entry name" value="FlpD"/>
    <property type="match status" value="1"/>
</dbReference>
<name>X1HMM5_9ZZZZ</name>